<dbReference type="AlphaFoldDB" id="A0A934QUC6"/>
<dbReference type="RefSeq" id="WP_200320284.1">
    <property type="nucleotide sequence ID" value="NZ_JAENJH010000004.1"/>
</dbReference>
<dbReference type="InterPro" id="IPR029046">
    <property type="entry name" value="LolA/LolB/LppX"/>
</dbReference>
<sequence>MDLDQMVQQSDPAKTLDSLLEAGTIAGAEPGQDVDGVSTTKYTVDVDFDRAMEQSGMSGELDQLPVDFEVDTIPVSVWIDERDLPLRVDVDMTEAIAQAAAQAEGSPMADMFDTAVISMKYYDWGAPVTVEAPPADQVEEATVN</sequence>
<evidence type="ECO:0000313" key="2">
    <source>
        <dbReference type="Proteomes" id="UP000635245"/>
    </source>
</evidence>
<dbReference type="Proteomes" id="UP000635245">
    <property type="component" value="Unassembled WGS sequence"/>
</dbReference>
<comment type="caution">
    <text evidence="1">The sequence shown here is derived from an EMBL/GenBank/DDBJ whole genome shotgun (WGS) entry which is preliminary data.</text>
</comment>
<evidence type="ECO:0000313" key="1">
    <source>
        <dbReference type="EMBL" id="MBK1786650.1"/>
    </source>
</evidence>
<dbReference type="SUPFAM" id="SSF89392">
    <property type="entry name" value="Prokaryotic lipoproteins and lipoprotein localization factors"/>
    <property type="match status" value="1"/>
</dbReference>
<keyword evidence="2" id="KW-1185">Reference proteome</keyword>
<dbReference type="Gene3D" id="2.50.20.20">
    <property type="match status" value="1"/>
</dbReference>
<proteinExistence type="predicted"/>
<accession>A0A934QUC6</accession>
<reference evidence="1" key="1">
    <citation type="submission" date="2020-12" db="EMBL/GenBank/DDBJ databases">
        <title>Prauserella sp. ASG 168, a novel actinomycete isolated from cave rock.</title>
        <authorList>
            <person name="Suriyachadkun C."/>
        </authorList>
    </citation>
    <scope>NUCLEOTIDE SEQUENCE</scope>
    <source>
        <strain evidence="1">ASG 168</strain>
    </source>
</reference>
<protein>
    <submittedName>
        <fullName evidence="1">Uncharacterized protein</fullName>
    </submittedName>
</protein>
<gene>
    <name evidence="1" type="ORF">JHE00_20160</name>
</gene>
<dbReference type="EMBL" id="JAENJH010000004">
    <property type="protein sequence ID" value="MBK1786650.1"/>
    <property type="molecule type" value="Genomic_DNA"/>
</dbReference>
<organism evidence="1 2">
    <name type="scientific">Prauserella cavernicola</name>
    <dbReference type="NCBI Taxonomy" id="2800127"/>
    <lineage>
        <taxon>Bacteria</taxon>
        <taxon>Bacillati</taxon>
        <taxon>Actinomycetota</taxon>
        <taxon>Actinomycetes</taxon>
        <taxon>Pseudonocardiales</taxon>
        <taxon>Pseudonocardiaceae</taxon>
        <taxon>Prauserella</taxon>
    </lineage>
</organism>
<name>A0A934QUC6_9PSEU</name>